<dbReference type="InterPro" id="IPR030470">
    <property type="entry name" value="UbiA_prenylTrfase_CS"/>
</dbReference>
<protein>
    <recommendedName>
        <fullName evidence="9">Protoheme IX farnesyltransferase</fullName>
        <ecNumber evidence="9">2.5.1.141</ecNumber>
    </recommendedName>
    <alternativeName>
        <fullName evidence="9">Heme B farnesyltransferase</fullName>
    </alternativeName>
    <alternativeName>
        <fullName evidence="9">Heme O synthase</fullName>
    </alternativeName>
</protein>
<dbReference type="Proteomes" id="UP000078486">
    <property type="component" value="Unassembled WGS sequence"/>
</dbReference>
<keyword evidence="6 9" id="KW-0350">Heme biosynthesis</keyword>
<comment type="caution">
    <text evidence="10">The sequence shown here is derived from an EMBL/GenBank/DDBJ whole genome shotgun (WGS) entry which is preliminary data.</text>
</comment>
<feature type="transmembrane region" description="Helical" evidence="9">
    <location>
        <begin position="141"/>
        <end position="157"/>
    </location>
</feature>
<evidence type="ECO:0000256" key="8">
    <source>
        <dbReference type="ARBA" id="ARBA00047690"/>
    </source>
</evidence>
<comment type="pathway">
    <text evidence="9">Porphyrin-containing compound metabolism; heme O biosynthesis; heme O from protoheme: step 1/1.</text>
</comment>
<evidence type="ECO:0000313" key="11">
    <source>
        <dbReference type="Proteomes" id="UP000078486"/>
    </source>
</evidence>
<dbReference type="HAMAP" id="MF_00154">
    <property type="entry name" value="CyoE_CtaB"/>
    <property type="match status" value="1"/>
</dbReference>
<dbReference type="InterPro" id="IPR006369">
    <property type="entry name" value="Protohaem_IX_farnesylTrfase"/>
</dbReference>
<comment type="similarity">
    <text evidence="9">Belongs to the UbiA prenyltransferase family. Protoheme IX farnesyltransferase subfamily.</text>
</comment>
<evidence type="ECO:0000256" key="4">
    <source>
        <dbReference type="ARBA" id="ARBA00022692"/>
    </source>
</evidence>
<name>A0A178IEV1_9BACT</name>
<keyword evidence="4 9" id="KW-0812">Transmembrane</keyword>
<feature type="transmembrane region" description="Helical" evidence="9">
    <location>
        <begin position="209"/>
        <end position="232"/>
    </location>
</feature>
<dbReference type="GO" id="GO:0005886">
    <property type="term" value="C:plasma membrane"/>
    <property type="evidence" value="ECO:0007669"/>
    <property type="project" value="UniProtKB-SubCell"/>
</dbReference>
<dbReference type="PROSITE" id="PS00943">
    <property type="entry name" value="UBIA"/>
    <property type="match status" value="1"/>
</dbReference>
<evidence type="ECO:0000256" key="9">
    <source>
        <dbReference type="HAMAP-Rule" id="MF_00154"/>
    </source>
</evidence>
<dbReference type="GO" id="GO:0048034">
    <property type="term" value="P:heme O biosynthetic process"/>
    <property type="evidence" value="ECO:0007669"/>
    <property type="project" value="UniProtKB-UniRule"/>
</dbReference>
<dbReference type="Gene3D" id="1.10.357.140">
    <property type="entry name" value="UbiA prenyltransferase"/>
    <property type="match status" value="1"/>
</dbReference>
<evidence type="ECO:0000256" key="7">
    <source>
        <dbReference type="ARBA" id="ARBA00023136"/>
    </source>
</evidence>
<feature type="transmembrane region" description="Helical" evidence="9">
    <location>
        <begin position="244"/>
        <end position="264"/>
    </location>
</feature>
<evidence type="ECO:0000256" key="6">
    <source>
        <dbReference type="ARBA" id="ARBA00023133"/>
    </source>
</evidence>
<keyword evidence="2 9" id="KW-1003">Cell membrane</keyword>
<dbReference type="OrthoDB" id="9814417at2"/>
<dbReference type="STRING" id="1184151.AW736_21795"/>
<evidence type="ECO:0000256" key="3">
    <source>
        <dbReference type="ARBA" id="ARBA00022679"/>
    </source>
</evidence>
<evidence type="ECO:0000256" key="5">
    <source>
        <dbReference type="ARBA" id="ARBA00022989"/>
    </source>
</evidence>
<comment type="miscellaneous">
    <text evidence="9">Carbon 2 of the heme B porphyrin ring is defined according to the Fischer nomenclature.</text>
</comment>
<dbReference type="PANTHER" id="PTHR43448:SF2">
    <property type="entry name" value="PROTOHEME IX FARNESYLTRANSFERASE, MITOCHONDRIAL"/>
    <property type="match status" value="1"/>
</dbReference>
<dbReference type="GO" id="GO:0006784">
    <property type="term" value="P:heme A biosynthetic process"/>
    <property type="evidence" value="ECO:0007669"/>
    <property type="project" value="TreeGrafter"/>
</dbReference>
<feature type="transmembrane region" description="Helical" evidence="9">
    <location>
        <begin position="21"/>
        <end position="38"/>
    </location>
</feature>
<organism evidence="10 11">
    <name type="scientific">Termitidicoccus mucosus</name>
    <dbReference type="NCBI Taxonomy" id="1184151"/>
    <lineage>
        <taxon>Bacteria</taxon>
        <taxon>Pseudomonadati</taxon>
        <taxon>Verrucomicrobiota</taxon>
        <taxon>Opitutia</taxon>
        <taxon>Opitutales</taxon>
        <taxon>Opitutaceae</taxon>
        <taxon>Termitidicoccus</taxon>
    </lineage>
</organism>
<sequence>MRHTRAGFADYLELTKPRLSSLSVLTTVVGYFAARPVFDGALFFALLAGTAACAAGVAALNQWMEADTDALMRRTAARPIPGGKIATGTAFVIGWALCAAGLALLFARVTGGAAFFALATIVAYLALYTPAKRRSRFSTEIGAVAGAFPPLIGWAAVPGGDAALAWVLFAILFFWQIPHFMAIAWTHRRDYEAVNFPMLAVRDTTGGRVAAWSLACTFAVAAAGLAPAWLALAGHENARGHAGTSLAIIAAYAIVALALGAWFTKRALAFRRPPAGQTRETAARRLFFASIAWLPLQLAALVVLRLLA</sequence>
<keyword evidence="11" id="KW-1185">Reference proteome</keyword>
<feature type="transmembrane region" description="Helical" evidence="9">
    <location>
        <begin position="85"/>
        <end position="106"/>
    </location>
</feature>
<dbReference type="InterPro" id="IPR044878">
    <property type="entry name" value="UbiA_sf"/>
</dbReference>
<feature type="transmembrane region" description="Helical" evidence="9">
    <location>
        <begin position="163"/>
        <end position="188"/>
    </location>
</feature>
<dbReference type="AlphaFoldDB" id="A0A178IEV1"/>
<evidence type="ECO:0000256" key="1">
    <source>
        <dbReference type="ARBA" id="ARBA00004141"/>
    </source>
</evidence>
<dbReference type="EC" id="2.5.1.141" evidence="9"/>
<keyword evidence="7 9" id="KW-0472">Membrane</keyword>
<dbReference type="InterPro" id="IPR000537">
    <property type="entry name" value="UbiA_prenyltransferase"/>
</dbReference>
<dbReference type="UniPathway" id="UPA00834">
    <property type="reaction ID" value="UER00712"/>
</dbReference>
<dbReference type="GO" id="GO:0008495">
    <property type="term" value="F:protoheme IX farnesyltransferase activity"/>
    <property type="evidence" value="ECO:0007669"/>
    <property type="project" value="UniProtKB-UniRule"/>
</dbReference>
<evidence type="ECO:0000313" key="10">
    <source>
        <dbReference type="EMBL" id="OAM87685.1"/>
    </source>
</evidence>
<dbReference type="NCBIfam" id="TIGR01473">
    <property type="entry name" value="cyoE_ctaB"/>
    <property type="match status" value="1"/>
</dbReference>
<feature type="transmembrane region" description="Helical" evidence="9">
    <location>
        <begin position="285"/>
        <end position="307"/>
    </location>
</feature>
<dbReference type="PANTHER" id="PTHR43448">
    <property type="entry name" value="PROTOHEME IX FARNESYLTRANSFERASE, MITOCHONDRIAL"/>
    <property type="match status" value="1"/>
</dbReference>
<dbReference type="EMBL" id="LRRQ01000166">
    <property type="protein sequence ID" value="OAM87685.1"/>
    <property type="molecule type" value="Genomic_DNA"/>
</dbReference>
<dbReference type="CDD" id="cd13957">
    <property type="entry name" value="PT_UbiA_Cox10"/>
    <property type="match status" value="1"/>
</dbReference>
<comment type="catalytic activity">
    <reaction evidence="8 9">
        <text>heme b + (2E,6E)-farnesyl diphosphate + H2O = Fe(II)-heme o + diphosphate</text>
        <dbReference type="Rhea" id="RHEA:28070"/>
        <dbReference type="ChEBI" id="CHEBI:15377"/>
        <dbReference type="ChEBI" id="CHEBI:33019"/>
        <dbReference type="ChEBI" id="CHEBI:60344"/>
        <dbReference type="ChEBI" id="CHEBI:60530"/>
        <dbReference type="ChEBI" id="CHEBI:175763"/>
        <dbReference type="EC" id="2.5.1.141"/>
    </reaction>
</comment>
<accession>A0A178IEV1</accession>
<evidence type="ECO:0000256" key="2">
    <source>
        <dbReference type="ARBA" id="ARBA00022475"/>
    </source>
</evidence>
<proteinExistence type="inferred from homology"/>
<reference evidence="10 11" key="1">
    <citation type="submission" date="2016-01" db="EMBL/GenBank/DDBJ databases">
        <title>High potential of lignocellulose degradation of a new Verrucomicrobia species.</title>
        <authorList>
            <person name="Wang Y."/>
            <person name="Shi Y."/>
            <person name="Qiu Z."/>
            <person name="Liu S."/>
            <person name="Yang H."/>
        </authorList>
    </citation>
    <scope>NUCLEOTIDE SEQUENCE [LARGE SCALE GENOMIC DNA]</scope>
    <source>
        <strain evidence="10 11">TSB47</strain>
    </source>
</reference>
<keyword evidence="3 9" id="KW-0808">Transferase</keyword>
<gene>
    <name evidence="9" type="primary">ctaB</name>
    <name evidence="10" type="ORF">AW736_21795</name>
</gene>
<comment type="subcellular location">
    <subcellularLocation>
        <location evidence="9">Cell membrane</location>
        <topology evidence="9">Multi-pass membrane protein</topology>
    </subcellularLocation>
    <subcellularLocation>
        <location evidence="1">Membrane</location>
        <topology evidence="1">Multi-pass membrane protein</topology>
    </subcellularLocation>
</comment>
<comment type="function">
    <text evidence="9">Converts heme B (protoheme IX) to heme O by substitution of the vinyl group on carbon 2 of heme B porphyrin ring with a hydroxyethyl farnesyl side group.</text>
</comment>
<dbReference type="Pfam" id="PF01040">
    <property type="entry name" value="UbiA"/>
    <property type="match status" value="1"/>
</dbReference>
<feature type="transmembrane region" description="Helical" evidence="9">
    <location>
        <begin position="44"/>
        <end position="64"/>
    </location>
</feature>
<feature type="transmembrane region" description="Helical" evidence="9">
    <location>
        <begin position="112"/>
        <end position="129"/>
    </location>
</feature>
<keyword evidence="5 9" id="KW-1133">Transmembrane helix</keyword>